<dbReference type="AlphaFoldDB" id="A0A8T1S5T6"/>
<comment type="caution">
    <text evidence="1">The sequence shown here is derived from an EMBL/GenBank/DDBJ whole genome shotgun (WGS) entry which is preliminary data.</text>
</comment>
<dbReference type="EMBL" id="JAHGAV010000712">
    <property type="protein sequence ID" value="KAG6923934.1"/>
    <property type="molecule type" value="Genomic_DNA"/>
</dbReference>
<dbReference type="Proteomes" id="UP000765507">
    <property type="component" value="Unassembled WGS sequence"/>
</dbReference>
<evidence type="ECO:0000313" key="1">
    <source>
        <dbReference type="EMBL" id="KAG6923934.1"/>
    </source>
</evidence>
<evidence type="ECO:0000313" key="2">
    <source>
        <dbReference type="Proteomes" id="UP000765507"/>
    </source>
</evidence>
<organism evidence="1 2">
    <name type="scientific">Chelydra serpentina</name>
    <name type="common">Snapping turtle</name>
    <name type="synonym">Testudo serpentina</name>
    <dbReference type="NCBI Taxonomy" id="8475"/>
    <lineage>
        <taxon>Eukaryota</taxon>
        <taxon>Metazoa</taxon>
        <taxon>Chordata</taxon>
        <taxon>Craniata</taxon>
        <taxon>Vertebrata</taxon>
        <taxon>Euteleostomi</taxon>
        <taxon>Archelosauria</taxon>
        <taxon>Testudinata</taxon>
        <taxon>Testudines</taxon>
        <taxon>Cryptodira</taxon>
        <taxon>Durocryptodira</taxon>
        <taxon>Americhelydia</taxon>
        <taxon>Chelydroidea</taxon>
        <taxon>Chelydridae</taxon>
        <taxon>Chelydra</taxon>
    </lineage>
</organism>
<gene>
    <name evidence="1" type="ORF">G0U57_018884</name>
</gene>
<keyword evidence="2" id="KW-1185">Reference proteome</keyword>
<proteinExistence type="predicted"/>
<name>A0A8T1S5T6_CHESE</name>
<accession>A0A8T1S5T6</accession>
<sequence>LTVVSGLGSDLGLCLQQISGIWLKTDRIRESQAGKGLEAGAEVALAHQVAAPSRSEVSGEVGYQKEARAGECKRRGLLPHTEKAGQSASYLKCLYTNARSLGNKQGELEVL</sequence>
<reference evidence="1 2" key="1">
    <citation type="journal article" date="2020" name="G3 (Bethesda)">
        <title>Draft Genome of the Common Snapping Turtle, Chelydra serpentina, a Model for Phenotypic Plasticity in Reptiles.</title>
        <authorList>
            <person name="Das D."/>
            <person name="Singh S.K."/>
            <person name="Bierstedt J."/>
            <person name="Erickson A."/>
            <person name="Galli G.L.J."/>
            <person name="Crossley D.A. 2nd"/>
            <person name="Rhen T."/>
        </authorList>
    </citation>
    <scope>NUCLEOTIDE SEQUENCE [LARGE SCALE GENOMIC DNA]</scope>
    <source>
        <strain evidence="1">KW</strain>
    </source>
</reference>
<feature type="non-terminal residue" evidence="1">
    <location>
        <position position="1"/>
    </location>
</feature>
<protein>
    <submittedName>
        <fullName evidence="1">Uncharacterized protein</fullName>
    </submittedName>
</protein>
<feature type="non-terminal residue" evidence="1">
    <location>
        <position position="111"/>
    </location>
</feature>